<keyword evidence="2 5" id="KW-0808">Transferase</keyword>
<organism evidence="5 6">
    <name type="scientific">Stella humosa</name>
    <dbReference type="NCBI Taxonomy" id="94"/>
    <lineage>
        <taxon>Bacteria</taxon>
        <taxon>Pseudomonadati</taxon>
        <taxon>Pseudomonadota</taxon>
        <taxon>Alphaproteobacteria</taxon>
        <taxon>Rhodospirillales</taxon>
        <taxon>Stellaceae</taxon>
        <taxon>Stella</taxon>
    </lineage>
</organism>
<protein>
    <submittedName>
        <fullName evidence="5">Methyltransferase family protein</fullName>
    </submittedName>
</protein>
<dbReference type="CDD" id="cd02440">
    <property type="entry name" value="AdoMet_MTases"/>
    <property type="match status" value="1"/>
</dbReference>
<dbReference type="PANTHER" id="PTHR43464">
    <property type="entry name" value="METHYLTRANSFERASE"/>
    <property type="match status" value="1"/>
</dbReference>
<feature type="domain" description="Methyltransferase type 11" evidence="4">
    <location>
        <begin position="54"/>
        <end position="148"/>
    </location>
</feature>
<dbReference type="InterPro" id="IPR029063">
    <property type="entry name" value="SAM-dependent_MTases_sf"/>
</dbReference>
<keyword evidence="6" id="KW-1185">Reference proteome</keyword>
<evidence type="ECO:0000256" key="3">
    <source>
        <dbReference type="ARBA" id="ARBA00022691"/>
    </source>
</evidence>
<evidence type="ECO:0000313" key="5">
    <source>
        <dbReference type="EMBL" id="ROQ00489.1"/>
    </source>
</evidence>
<evidence type="ECO:0000259" key="4">
    <source>
        <dbReference type="Pfam" id="PF08241"/>
    </source>
</evidence>
<gene>
    <name evidence="5" type="ORF">EDC65_2288</name>
</gene>
<dbReference type="GO" id="GO:0008757">
    <property type="term" value="F:S-adenosylmethionine-dependent methyltransferase activity"/>
    <property type="evidence" value="ECO:0007669"/>
    <property type="project" value="InterPro"/>
</dbReference>
<reference evidence="5 6" key="1">
    <citation type="submission" date="2018-11" db="EMBL/GenBank/DDBJ databases">
        <title>Genomic Encyclopedia of Type Strains, Phase IV (KMG-IV): sequencing the most valuable type-strain genomes for metagenomic binning, comparative biology and taxonomic classification.</title>
        <authorList>
            <person name="Goeker M."/>
        </authorList>
    </citation>
    <scope>NUCLEOTIDE SEQUENCE [LARGE SCALE GENOMIC DNA]</scope>
    <source>
        <strain evidence="5 6">DSM 5900</strain>
    </source>
</reference>
<dbReference type="Proteomes" id="UP000278222">
    <property type="component" value="Unassembled WGS sequence"/>
</dbReference>
<proteinExistence type="predicted"/>
<keyword evidence="1 5" id="KW-0489">Methyltransferase</keyword>
<dbReference type="SUPFAM" id="SSF53335">
    <property type="entry name" value="S-adenosyl-L-methionine-dependent methyltransferases"/>
    <property type="match status" value="1"/>
</dbReference>
<dbReference type="InterPro" id="IPR013216">
    <property type="entry name" value="Methyltransf_11"/>
</dbReference>
<dbReference type="Gene3D" id="3.40.50.150">
    <property type="entry name" value="Vaccinia Virus protein VP39"/>
    <property type="match status" value="1"/>
</dbReference>
<evidence type="ECO:0000256" key="2">
    <source>
        <dbReference type="ARBA" id="ARBA00022679"/>
    </source>
</evidence>
<accession>A0A3N1MB54</accession>
<dbReference type="GO" id="GO:0032259">
    <property type="term" value="P:methylation"/>
    <property type="evidence" value="ECO:0007669"/>
    <property type="project" value="UniProtKB-KW"/>
</dbReference>
<dbReference type="AlphaFoldDB" id="A0A3N1MB54"/>
<dbReference type="EMBL" id="RJKX01000013">
    <property type="protein sequence ID" value="ROQ00489.1"/>
    <property type="molecule type" value="Genomic_DNA"/>
</dbReference>
<keyword evidence="3" id="KW-0949">S-adenosyl-L-methionine</keyword>
<evidence type="ECO:0000256" key="1">
    <source>
        <dbReference type="ARBA" id="ARBA00022603"/>
    </source>
</evidence>
<dbReference type="RefSeq" id="WP_123689764.1">
    <property type="nucleotide sequence ID" value="NZ_AP019700.1"/>
</dbReference>
<dbReference type="PANTHER" id="PTHR43464:SF19">
    <property type="entry name" value="UBIQUINONE BIOSYNTHESIS O-METHYLTRANSFERASE, MITOCHONDRIAL"/>
    <property type="match status" value="1"/>
</dbReference>
<comment type="caution">
    <text evidence="5">The sequence shown here is derived from an EMBL/GenBank/DDBJ whole genome shotgun (WGS) entry which is preliminary data.</text>
</comment>
<evidence type="ECO:0000313" key="6">
    <source>
        <dbReference type="Proteomes" id="UP000278222"/>
    </source>
</evidence>
<dbReference type="Pfam" id="PF08241">
    <property type="entry name" value="Methyltransf_11"/>
    <property type="match status" value="1"/>
</dbReference>
<dbReference type="OrthoDB" id="8153637at2"/>
<sequence length="262" mass="28715">MNTLSEADVAAAWNDQSAAWIAYAGGDQDRMRSLFIEPAFVQFLAPLGRGPVIDLGCGEGRTTRLLARMGARMTGIDLARRMIEAARAREAAEPLGIDYRLDSFTDLSQFADGAFDHAVSMMALMDGPDLPAAMRAAHRILRPGGTLHFSVLHPAFWRHGAGWARNGKGEVRGVLVTDYWDERPHAEHLSTPNRDGSRPQHMEVPRFQLRLENYVNAVAGAGFRIRAIAEPRPTEAMAAAMGGLRLQRAFAPLVLFVAAEKL</sequence>
<name>A0A3N1MB54_9PROT</name>